<evidence type="ECO:0000256" key="6">
    <source>
        <dbReference type="ARBA" id="ARBA00022679"/>
    </source>
</evidence>
<dbReference type="RefSeq" id="WP_008249542.1">
    <property type="nucleotide sequence ID" value="NZ_CP014544.1"/>
</dbReference>
<dbReference type="InterPro" id="IPR003661">
    <property type="entry name" value="HisK_dim/P_dom"/>
</dbReference>
<dbReference type="Pfam" id="PF00512">
    <property type="entry name" value="HisKA"/>
    <property type="match status" value="1"/>
</dbReference>
<sequence>MTIFFVHESTDQPTSKGSDVATFSLPLRSALTRWRPTPYFSFYPRSLTQLMSAGLLGLVLLLVAALAIAGLYVEKATSKGQQAVIFSTEAVRHSLTLSELLKDMERSARIYQVLGNESLLANYAQLRQKLNDTAAELVTLEFDSKIKNTISMLLQKEKQVFAELATNGPGADQAANTVEIFAELRDIAATLIAHNSLSIETRVKEMKDTAAKTRRTLFWEAGVALALVIATALWIIPPLSRYIRDLDQSLVQIGNGNLDKHISLKGPKDIRELGARLEWLRQQLQQLESRKQHFLQHFSHELKTPLASLREGTSLLSEGVMGELNNDQREIAVILQRNCLNLQQQIDDLLTYSVSMQPFQSFNYQKLQLDEQILGVTREQQLQIRAKDISLITALDKVSIYADTAQITTVLDNLISNAVKFSPSGGRINIELRTDGQWAVIDVADEGPGISDSEHDRIFEAFYKSPSTMNENAEGSGLGLSIAKQYSNAHGGNIEVINTHKGARLRLTLPREPQHG</sequence>
<dbReference type="InterPro" id="IPR004358">
    <property type="entry name" value="Sig_transdc_His_kin-like_C"/>
</dbReference>
<evidence type="ECO:0000259" key="16">
    <source>
        <dbReference type="PROSITE" id="PS50109"/>
    </source>
</evidence>
<protein>
    <recommendedName>
        <fullName evidence="3">histidine kinase</fullName>
        <ecNumber evidence="3">2.7.13.3</ecNumber>
    </recommendedName>
</protein>
<evidence type="ECO:0000313" key="18">
    <source>
        <dbReference type="EMBL" id="AMO68745.1"/>
    </source>
</evidence>
<evidence type="ECO:0000256" key="7">
    <source>
        <dbReference type="ARBA" id="ARBA00022692"/>
    </source>
</evidence>
<gene>
    <name evidence="18" type="ORF">AZF00_10760</name>
</gene>
<dbReference type="InterPro" id="IPR003660">
    <property type="entry name" value="HAMP_dom"/>
</dbReference>
<keyword evidence="9" id="KW-0418">Kinase</keyword>
<dbReference type="GO" id="GO:0005886">
    <property type="term" value="C:plasma membrane"/>
    <property type="evidence" value="ECO:0007669"/>
    <property type="project" value="UniProtKB-SubCell"/>
</dbReference>
<evidence type="ECO:0000256" key="12">
    <source>
        <dbReference type="ARBA" id="ARBA00023012"/>
    </source>
</evidence>
<dbReference type="Pfam" id="PF00672">
    <property type="entry name" value="HAMP"/>
    <property type="match status" value="1"/>
</dbReference>
<dbReference type="KEGG" id="zal:AZF00_10760"/>
<evidence type="ECO:0000256" key="9">
    <source>
        <dbReference type="ARBA" id="ARBA00022777"/>
    </source>
</evidence>
<evidence type="ECO:0000313" key="19">
    <source>
        <dbReference type="Proteomes" id="UP000074119"/>
    </source>
</evidence>
<dbReference type="Proteomes" id="UP000074119">
    <property type="component" value="Chromosome"/>
</dbReference>
<dbReference type="SUPFAM" id="SSF47384">
    <property type="entry name" value="Homodimeric domain of signal transducing histidine kinase"/>
    <property type="match status" value="1"/>
</dbReference>
<organism evidence="18 19">
    <name type="scientific">Zhongshania aliphaticivorans</name>
    <dbReference type="NCBI Taxonomy" id="1470434"/>
    <lineage>
        <taxon>Bacteria</taxon>
        <taxon>Pseudomonadati</taxon>
        <taxon>Pseudomonadota</taxon>
        <taxon>Gammaproteobacteria</taxon>
        <taxon>Cellvibrionales</taxon>
        <taxon>Spongiibacteraceae</taxon>
        <taxon>Zhongshania</taxon>
    </lineage>
</organism>
<dbReference type="Gene3D" id="6.10.340.10">
    <property type="match status" value="1"/>
</dbReference>
<evidence type="ECO:0000256" key="5">
    <source>
        <dbReference type="ARBA" id="ARBA00022553"/>
    </source>
</evidence>
<dbReference type="STRING" id="1470434.AZF00_10760"/>
<evidence type="ECO:0000256" key="8">
    <source>
        <dbReference type="ARBA" id="ARBA00022741"/>
    </source>
</evidence>
<dbReference type="InterPro" id="IPR003594">
    <property type="entry name" value="HATPase_dom"/>
</dbReference>
<evidence type="ECO:0000256" key="1">
    <source>
        <dbReference type="ARBA" id="ARBA00000085"/>
    </source>
</evidence>
<evidence type="ECO:0000256" key="10">
    <source>
        <dbReference type="ARBA" id="ARBA00022840"/>
    </source>
</evidence>
<keyword evidence="5" id="KW-0597">Phosphoprotein</keyword>
<dbReference type="Gene3D" id="1.10.287.130">
    <property type="match status" value="1"/>
</dbReference>
<dbReference type="PANTHER" id="PTHR45528:SF1">
    <property type="entry name" value="SENSOR HISTIDINE KINASE CPXA"/>
    <property type="match status" value="1"/>
</dbReference>
<dbReference type="SMART" id="SM00387">
    <property type="entry name" value="HATPase_c"/>
    <property type="match status" value="1"/>
</dbReference>
<evidence type="ECO:0000259" key="17">
    <source>
        <dbReference type="PROSITE" id="PS50885"/>
    </source>
</evidence>
<dbReference type="CDD" id="cd00075">
    <property type="entry name" value="HATPase"/>
    <property type="match status" value="1"/>
</dbReference>
<reference evidence="18 19" key="1">
    <citation type="submission" date="2015-12" db="EMBL/GenBank/DDBJ databases">
        <authorList>
            <person name="Shamseldin A."/>
            <person name="Moawad H."/>
            <person name="Abd El-Rahim W.M."/>
            <person name="Sadowsky M.J."/>
        </authorList>
    </citation>
    <scope>NUCLEOTIDE SEQUENCE [LARGE SCALE GENOMIC DNA]</scope>
    <source>
        <strain evidence="18 19">SM2</strain>
    </source>
</reference>
<feature type="coiled-coil region" evidence="14">
    <location>
        <begin position="116"/>
        <end position="143"/>
    </location>
</feature>
<evidence type="ECO:0000256" key="3">
    <source>
        <dbReference type="ARBA" id="ARBA00012438"/>
    </source>
</evidence>
<accession>A0A127M699</accession>
<dbReference type="EMBL" id="CP014544">
    <property type="protein sequence ID" value="AMO68745.1"/>
    <property type="molecule type" value="Genomic_DNA"/>
</dbReference>
<dbReference type="GO" id="GO:0005524">
    <property type="term" value="F:ATP binding"/>
    <property type="evidence" value="ECO:0007669"/>
    <property type="project" value="UniProtKB-KW"/>
</dbReference>
<feature type="domain" description="HAMP" evidence="17">
    <location>
        <begin position="239"/>
        <end position="289"/>
    </location>
</feature>
<dbReference type="EC" id="2.7.13.3" evidence="3"/>
<keyword evidence="12" id="KW-0902">Two-component regulatory system</keyword>
<name>A0A127M699_9GAMM</name>
<feature type="transmembrane region" description="Helical" evidence="15">
    <location>
        <begin position="217"/>
        <end position="236"/>
    </location>
</feature>
<dbReference type="Gene3D" id="3.30.565.10">
    <property type="entry name" value="Histidine kinase-like ATPase, C-terminal domain"/>
    <property type="match status" value="1"/>
</dbReference>
<dbReference type="InterPro" id="IPR036097">
    <property type="entry name" value="HisK_dim/P_sf"/>
</dbReference>
<keyword evidence="10" id="KW-0067">ATP-binding</keyword>
<dbReference type="PANTHER" id="PTHR45528">
    <property type="entry name" value="SENSOR HISTIDINE KINASE CPXA"/>
    <property type="match status" value="1"/>
</dbReference>
<keyword evidence="11 15" id="KW-1133">Transmembrane helix</keyword>
<proteinExistence type="predicted"/>
<dbReference type="SMART" id="SM00388">
    <property type="entry name" value="HisKA"/>
    <property type="match status" value="1"/>
</dbReference>
<keyword evidence="4" id="KW-1003">Cell membrane</keyword>
<evidence type="ECO:0000256" key="15">
    <source>
        <dbReference type="SAM" id="Phobius"/>
    </source>
</evidence>
<evidence type="ECO:0000256" key="2">
    <source>
        <dbReference type="ARBA" id="ARBA00004651"/>
    </source>
</evidence>
<dbReference type="CDD" id="cd00082">
    <property type="entry name" value="HisKA"/>
    <property type="match status" value="1"/>
</dbReference>
<dbReference type="FunFam" id="3.30.565.10:FF:000006">
    <property type="entry name" value="Sensor histidine kinase WalK"/>
    <property type="match status" value="1"/>
</dbReference>
<dbReference type="PROSITE" id="PS50885">
    <property type="entry name" value="HAMP"/>
    <property type="match status" value="1"/>
</dbReference>
<keyword evidence="14" id="KW-0175">Coiled coil</keyword>
<keyword evidence="6" id="KW-0808">Transferase</keyword>
<evidence type="ECO:0000256" key="14">
    <source>
        <dbReference type="SAM" id="Coils"/>
    </source>
</evidence>
<feature type="domain" description="Histidine kinase" evidence="16">
    <location>
        <begin position="297"/>
        <end position="513"/>
    </location>
</feature>
<evidence type="ECO:0000256" key="11">
    <source>
        <dbReference type="ARBA" id="ARBA00022989"/>
    </source>
</evidence>
<keyword evidence="13 15" id="KW-0472">Membrane</keyword>
<dbReference type="Pfam" id="PF02518">
    <property type="entry name" value="HATPase_c"/>
    <property type="match status" value="1"/>
</dbReference>
<dbReference type="PROSITE" id="PS50109">
    <property type="entry name" value="HIS_KIN"/>
    <property type="match status" value="1"/>
</dbReference>
<keyword evidence="8" id="KW-0547">Nucleotide-binding</keyword>
<dbReference type="InterPro" id="IPR005467">
    <property type="entry name" value="His_kinase_dom"/>
</dbReference>
<dbReference type="InterPro" id="IPR036890">
    <property type="entry name" value="HATPase_C_sf"/>
</dbReference>
<dbReference type="AlphaFoldDB" id="A0A127M699"/>
<dbReference type="SUPFAM" id="SSF55874">
    <property type="entry name" value="ATPase domain of HSP90 chaperone/DNA topoisomerase II/histidine kinase"/>
    <property type="match status" value="1"/>
</dbReference>
<feature type="coiled-coil region" evidence="14">
    <location>
        <begin position="270"/>
        <end position="297"/>
    </location>
</feature>
<keyword evidence="7 15" id="KW-0812">Transmembrane</keyword>
<dbReference type="InterPro" id="IPR050398">
    <property type="entry name" value="HssS/ArlS-like"/>
</dbReference>
<dbReference type="GO" id="GO:0000155">
    <property type="term" value="F:phosphorelay sensor kinase activity"/>
    <property type="evidence" value="ECO:0007669"/>
    <property type="project" value="InterPro"/>
</dbReference>
<feature type="transmembrane region" description="Helical" evidence="15">
    <location>
        <begin position="50"/>
        <end position="73"/>
    </location>
</feature>
<evidence type="ECO:0000256" key="4">
    <source>
        <dbReference type="ARBA" id="ARBA00022475"/>
    </source>
</evidence>
<comment type="catalytic activity">
    <reaction evidence="1">
        <text>ATP + protein L-histidine = ADP + protein N-phospho-L-histidine.</text>
        <dbReference type="EC" id="2.7.13.3"/>
    </reaction>
</comment>
<dbReference type="PRINTS" id="PR00344">
    <property type="entry name" value="BCTRLSENSOR"/>
</dbReference>
<evidence type="ECO:0000256" key="13">
    <source>
        <dbReference type="ARBA" id="ARBA00023136"/>
    </source>
</evidence>
<comment type="subcellular location">
    <subcellularLocation>
        <location evidence="2">Cell membrane</location>
        <topology evidence="2">Multi-pass membrane protein</topology>
    </subcellularLocation>
</comment>